<organism evidence="1 2">
    <name type="scientific">Fuerstiella marisgermanici</name>
    <dbReference type="NCBI Taxonomy" id="1891926"/>
    <lineage>
        <taxon>Bacteria</taxon>
        <taxon>Pseudomonadati</taxon>
        <taxon>Planctomycetota</taxon>
        <taxon>Planctomycetia</taxon>
        <taxon>Planctomycetales</taxon>
        <taxon>Planctomycetaceae</taxon>
        <taxon>Fuerstiella</taxon>
    </lineage>
</organism>
<dbReference type="KEGG" id="fmr:Fuma_03550"/>
<accession>A0A1P8WIN7</accession>
<reference evidence="1 2" key="1">
    <citation type="journal article" date="2016" name="Front. Microbiol.">
        <title>Fuerstia marisgermanicae gen. nov., sp. nov., an Unusual Member of the Phylum Planctomycetes from the German Wadden Sea.</title>
        <authorList>
            <person name="Kohn T."/>
            <person name="Heuer A."/>
            <person name="Jogler M."/>
            <person name="Vollmers J."/>
            <person name="Boedeker C."/>
            <person name="Bunk B."/>
            <person name="Rast P."/>
            <person name="Borchert D."/>
            <person name="Glockner I."/>
            <person name="Freese H.M."/>
            <person name="Klenk H.P."/>
            <person name="Overmann J."/>
            <person name="Kaster A.K."/>
            <person name="Rohde M."/>
            <person name="Wiegand S."/>
            <person name="Jogler C."/>
        </authorList>
    </citation>
    <scope>NUCLEOTIDE SEQUENCE [LARGE SCALE GENOMIC DNA]</scope>
    <source>
        <strain evidence="1 2">NH11</strain>
    </source>
</reference>
<dbReference type="Proteomes" id="UP000187735">
    <property type="component" value="Chromosome"/>
</dbReference>
<dbReference type="AlphaFoldDB" id="A0A1P8WIN7"/>
<evidence type="ECO:0000313" key="2">
    <source>
        <dbReference type="Proteomes" id="UP000187735"/>
    </source>
</evidence>
<gene>
    <name evidence="1" type="ORF">Fuma_03550</name>
</gene>
<dbReference type="EMBL" id="CP017641">
    <property type="protein sequence ID" value="APZ93932.1"/>
    <property type="molecule type" value="Genomic_DNA"/>
</dbReference>
<sequence>MSRWPLRSSYASTIEMCWGNSPVLIELLRNQFTMPATGGNRLLGPLVIARAKARVVFKESPYRDAACDSQVSQLSGEDFFSDEQTFEERMHRMWRNDPSFARFDVQAAFACLCECHSGDCHCGRDGCLRVRWLFWLNGVDTDLSPNTLRRIRLRSHCLDTVHGTLPAAFQGLLALQ</sequence>
<evidence type="ECO:0000313" key="1">
    <source>
        <dbReference type="EMBL" id="APZ93932.1"/>
    </source>
</evidence>
<name>A0A1P8WIN7_9PLAN</name>
<keyword evidence="2" id="KW-1185">Reference proteome</keyword>
<protein>
    <submittedName>
        <fullName evidence="1">Uncharacterized protein</fullName>
    </submittedName>
</protein>
<proteinExistence type="predicted"/>